<gene>
    <name evidence="2" type="primary">lsrG_2</name>
    <name evidence="2" type="ORF">JS278_00875</name>
</gene>
<dbReference type="RefSeq" id="WP_114044139.1">
    <property type="nucleotide sequence ID" value="NZ_CP025198.1"/>
</dbReference>
<dbReference type="InterPro" id="IPR050744">
    <property type="entry name" value="AI-2_Isomerase_LsrG"/>
</dbReference>
<dbReference type="PANTHER" id="PTHR33336">
    <property type="entry name" value="QUINOL MONOOXYGENASE YGIN-RELATED"/>
    <property type="match status" value="1"/>
</dbReference>
<dbReference type="InterPro" id="IPR007138">
    <property type="entry name" value="ABM_dom"/>
</dbReference>
<evidence type="ECO:0000259" key="1">
    <source>
        <dbReference type="PROSITE" id="PS51725"/>
    </source>
</evidence>
<proteinExistence type="predicted"/>
<evidence type="ECO:0000313" key="2">
    <source>
        <dbReference type="EMBL" id="AXE38062.1"/>
    </source>
</evidence>
<dbReference type="EMBL" id="CP025198">
    <property type="protein sequence ID" value="AXE38062.1"/>
    <property type="molecule type" value="Genomic_DNA"/>
</dbReference>
<dbReference type="KEGG" id="acij:JS278_00875"/>
<reference evidence="2 3" key="1">
    <citation type="submission" date="2017-12" db="EMBL/GenBank/DDBJ databases">
        <title>The whole genome sequence of the Acidipropionibacterium virtanenii sp. nov. type strain JS278.</title>
        <authorList>
            <person name="Laine P."/>
            <person name="Deptula P."/>
            <person name="Varmanen P."/>
            <person name="Auvinen P."/>
        </authorList>
    </citation>
    <scope>NUCLEOTIDE SEQUENCE [LARGE SCALE GENOMIC DNA]</scope>
    <source>
        <strain evidence="2 3">JS278</strain>
    </source>
</reference>
<dbReference type="PROSITE" id="PS51725">
    <property type="entry name" value="ABM"/>
    <property type="match status" value="1"/>
</dbReference>
<evidence type="ECO:0000313" key="3">
    <source>
        <dbReference type="Proteomes" id="UP000251995"/>
    </source>
</evidence>
<dbReference type="OrthoDB" id="3695636at2"/>
<name>A0A344US14_9ACTN</name>
<sequence>MIVTLAFLDIKPESIDDFIAASRANAEASRQEPGVTRFDLTRQLDVPTNFTLVEEYQDVDAVEAHRTTDHYLTWKAAVEPMQATPRHSHRYEIL</sequence>
<feature type="domain" description="ABM" evidence="1">
    <location>
        <begin position="2"/>
        <end position="93"/>
    </location>
</feature>
<protein>
    <submittedName>
        <fullName evidence="2">(4S)-4-hydroxy-5-phosphonooxypentane-2,3-dione isomerase</fullName>
        <ecNumber evidence="2">5.3.1.32</ecNumber>
    </submittedName>
</protein>
<dbReference type="GO" id="GO:0002952">
    <property type="term" value="F:(4S)-4-hydroxy-5-phosphonooxypentane-2,3-dione isomerase activity"/>
    <property type="evidence" value="ECO:0007669"/>
    <property type="project" value="UniProtKB-EC"/>
</dbReference>
<keyword evidence="2" id="KW-0413">Isomerase</keyword>
<dbReference type="Pfam" id="PF03992">
    <property type="entry name" value="ABM"/>
    <property type="match status" value="1"/>
</dbReference>
<dbReference type="SUPFAM" id="SSF54909">
    <property type="entry name" value="Dimeric alpha+beta barrel"/>
    <property type="match status" value="1"/>
</dbReference>
<organism evidence="2 3">
    <name type="scientific">Acidipropionibacterium virtanenii</name>
    <dbReference type="NCBI Taxonomy" id="2057246"/>
    <lineage>
        <taxon>Bacteria</taxon>
        <taxon>Bacillati</taxon>
        <taxon>Actinomycetota</taxon>
        <taxon>Actinomycetes</taxon>
        <taxon>Propionibacteriales</taxon>
        <taxon>Propionibacteriaceae</taxon>
        <taxon>Acidipropionibacterium</taxon>
    </lineage>
</organism>
<dbReference type="GO" id="GO:0016491">
    <property type="term" value="F:oxidoreductase activity"/>
    <property type="evidence" value="ECO:0007669"/>
    <property type="project" value="TreeGrafter"/>
</dbReference>
<dbReference type="EC" id="5.3.1.32" evidence="2"/>
<accession>A0A344US14</accession>
<keyword evidence="3" id="KW-1185">Reference proteome</keyword>
<dbReference type="PANTHER" id="PTHR33336:SF1">
    <property type="entry name" value="(4S)-4-HYDROXY-5-PHOSPHONOOXYPENTANE-2,3-DIONE ISOMERASE"/>
    <property type="match status" value="1"/>
</dbReference>
<dbReference type="Gene3D" id="3.30.70.100">
    <property type="match status" value="1"/>
</dbReference>
<dbReference type="Proteomes" id="UP000251995">
    <property type="component" value="Chromosome"/>
</dbReference>
<dbReference type="GO" id="GO:0005829">
    <property type="term" value="C:cytosol"/>
    <property type="evidence" value="ECO:0007669"/>
    <property type="project" value="TreeGrafter"/>
</dbReference>
<dbReference type="InterPro" id="IPR011008">
    <property type="entry name" value="Dimeric_a/b-barrel"/>
</dbReference>
<dbReference type="AlphaFoldDB" id="A0A344US14"/>